<dbReference type="InterPro" id="IPR020056">
    <property type="entry name" value="Rbsml_bL25/Gln-tRNA_synth_N"/>
</dbReference>
<comment type="caution">
    <text evidence="9">The sequence shown here is derived from an EMBL/GenBank/DDBJ whole genome shotgun (WGS) entry which is preliminary data.</text>
</comment>
<evidence type="ECO:0000256" key="1">
    <source>
        <dbReference type="ARBA" id="ARBA00022730"/>
    </source>
</evidence>
<dbReference type="PANTHER" id="PTHR33284:SF1">
    <property type="entry name" value="RIBOSOMAL PROTEIN L25_GLN-TRNA SYNTHETASE, ANTI-CODON-BINDING DOMAIN-CONTAINING PROTEIN"/>
    <property type="match status" value="1"/>
</dbReference>
<gene>
    <name evidence="5" type="primary">rplY</name>
    <name evidence="5" type="synonym">ctc</name>
    <name evidence="9" type="ORF">B9J77_00300</name>
</gene>
<evidence type="ECO:0000313" key="10">
    <source>
        <dbReference type="Proteomes" id="UP000266287"/>
    </source>
</evidence>
<evidence type="ECO:0000259" key="8">
    <source>
        <dbReference type="Pfam" id="PF14693"/>
    </source>
</evidence>
<dbReference type="GO" id="GO:0008097">
    <property type="term" value="F:5S rRNA binding"/>
    <property type="evidence" value="ECO:0007669"/>
    <property type="project" value="InterPro"/>
</dbReference>
<comment type="function">
    <text evidence="5">This is one of the proteins that binds to the 5S RNA in the ribosome where it forms part of the central protuberance.</text>
</comment>
<organism evidence="9 10">
    <name type="scientific">candidate division NPL-UPA2 bacterium Unc8</name>
    <dbReference type="NCBI Taxonomy" id="1980939"/>
    <lineage>
        <taxon>Bacteria</taxon>
    </lineage>
</organism>
<dbReference type="InterPro" id="IPR020057">
    <property type="entry name" value="Ribosomal_bL25_b-dom"/>
</dbReference>
<evidence type="ECO:0000256" key="4">
    <source>
        <dbReference type="ARBA" id="ARBA00023274"/>
    </source>
</evidence>
<feature type="domain" description="Large ribosomal subunit protein bL25 L25" evidence="7">
    <location>
        <begin position="6"/>
        <end position="90"/>
    </location>
</feature>
<evidence type="ECO:0000313" key="9">
    <source>
        <dbReference type="EMBL" id="RII01015.1"/>
    </source>
</evidence>
<dbReference type="InterPro" id="IPR020930">
    <property type="entry name" value="Ribosomal_uL5_bac-type"/>
</dbReference>
<evidence type="ECO:0000256" key="2">
    <source>
        <dbReference type="ARBA" id="ARBA00022884"/>
    </source>
</evidence>
<evidence type="ECO:0000259" key="7">
    <source>
        <dbReference type="Pfam" id="PF01386"/>
    </source>
</evidence>
<dbReference type="InterPro" id="IPR011035">
    <property type="entry name" value="Ribosomal_bL25/Gln-tRNA_synth"/>
</dbReference>
<dbReference type="CDD" id="cd00495">
    <property type="entry name" value="Ribosomal_L25_TL5_CTC"/>
    <property type="match status" value="1"/>
</dbReference>
<dbReference type="InterPro" id="IPR001021">
    <property type="entry name" value="Ribosomal_bL25_long"/>
</dbReference>
<keyword evidence="3 5" id="KW-0689">Ribosomal protein</keyword>
<keyword evidence="2 5" id="KW-0694">RNA-binding</keyword>
<keyword evidence="1 5" id="KW-0699">rRNA-binding</keyword>
<sequence>MEKIYLEAGLRKKTGKKASRRMFHAGRLPAILYGGGEALLPIDLSLQDCKVIIRQKHNVVNLKLNNAEIMVLVKEVQRHPVTGRLLHVDFYRIQQGKKLIVSVPIALTGEAPGVKIGGVLEHMLWEVEVECLPKDIPEKIEIDVSSLNIGDALHVRDLTIGEGGKIVTNSEKTVISIVPPTVIKEEVLPEEEEVVEEEKEEVVEGEKEEKRKEEVKQ</sequence>
<dbReference type="GO" id="GO:0003735">
    <property type="term" value="F:structural constituent of ribosome"/>
    <property type="evidence" value="ECO:0007669"/>
    <property type="project" value="InterPro"/>
</dbReference>
<dbReference type="Gene3D" id="2.170.120.20">
    <property type="entry name" value="Ribosomal protein L25, beta domain"/>
    <property type="match status" value="1"/>
</dbReference>
<evidence type="ECO:0000256" key="6">
    <source>
        <dbReference type="SAM" id="MobiDB-lite"/>
    </source>
</evidence>
<dbReference type="SUPFAM" id="SSF50715">
    <property type="entry name" value="Ribosomal protein L25-like"/>
    <property type="match status" value="1"/>
</dbReference>
<comment type="similarity">
    <text evidence="5">Belongs to the bacterial ribosomal protein bL25 family. CTC subfamily.</text>
</comment>
<reference evidence="9 10" key="1">
    <citation type="submission" date="2018-08" db="EMBL/GenBank/DDBJ databases">
        <title>Draft genome of candidate division NPL-UPA2 bacterium Unc8 that adapted to ultra-basic serpentinizing groundwater.</title>
        <authorList>
            <person name="Ishii S."/>
            <person name="Suzuki S."/>
            <person name="Nealson K.H."/>
        </authorList>
    </citation>
    <scope>NUCLEOTIDE SEQUENCE [LARGE SCALE GENOMIC DNA]</scope>
    <source>
        <strain evidence="9">Unc8</strain>
    </source>
</reference>
<proteinExistence type="inferred from homology"/>
<evidence type="ECO:0000256" key="5">
    <source>
        <dbReference type="HAMAP-Rule" id="MF_01334"/>
    </source>
</evidence>
<dbReference type="PANTHER" id="PTHR33284">
    <property type="entry name" value="RIBOSOMAL PROTEIN L25/GLN-TRNA SYNTHETASE, ANTI-CODON-BINDING DOMAIN-CONTAINING PROTEIN"/>
    <property type="match status" value="1"/>
</dbReference>
<dbReference type="GO" id="GO:0006412">
    <property type="term" value="P:translation"/>
    <property type="evidence" value="ECO:0007669"/>
    <property type="project" value="UniProtKB-UniRule"/>
</dbReference>
<feature type="compositionally biased region" description="Basic and acidic residues" evidence="6">
    <location>
        <begin position="202"/>
        <end position="217"/>
    </location>
</feature>
<keyword evidence="4 5" id="KW-0687">Ribonucleoprotein</keyword>
<protein>
    <recommendedName>
        <fullName evidence="5">Large ribosomal subunit protein bL25</fullName>
    </recommendedName>
    <alternativeName>
        <fullName evidence="5">General stress protein CTC</fullName>
    </alternativeName>
</protein>
<dbReference type="Pfam" id="PF14693">
    <property type="entry name" value="Ribosomal_TL5_C"/>
    <property type="match status" value="1"/>
</dbReference>
<accession>A0A399FX83</accession>
<dbReference type="AlphaFoldDB" id="A0A399FX83"/>
<dbReference type="Gene3D" id="2.40.240.10">
    <property type="entry name" value="Ribosomal Protein L25, Chain P"/>
    <property type="match status" value="1"/>
</dbReference>
<dbReference type="Pfam" id="PF01386">
    <property type="entry name" value="Ribosomal_L25p"/>
    <property type="match status" value="1"/>
</dbReference>
<dbReference type="InterPro" id="IPR037121">
    <property type="entry name" value="Ribosomal_bL25_C"/>
</dbReference>
<dbReference type="HAMAP" id="MF_01334">
    <property type="entry name" value="Ribosomal_bL25_CTC"/>
    <property type="match status" value="1"/>
</dbReference>
<dbReference type="Proteomes" id="UP000266287">
    <property type="component" value="Unassembled WGS sequence"/>
</dbReference>
<dbReference type="EMBL" id="NDHY01000001">
    <property type="protein sequence ID" value="RII01015.1"/>
    <property type="molecule type" value="Genomic_DNA"/>
</dbReference>
<feature type="domain" description="Large ribosomal subunit protein bL25 beta" evidence="8">
    <location>
        <begin position="99"/>
        <end position="180"/>
    </location>
</feature>
<feature type="region of interest" description="Disordered" evidence="6">
    <location>
        <begin position="194"/>
        <end position="217"/>
    </location>
</feature>
<dbReference type="GO" id="GO:0022625">
    <property type="term" value="C:cytosolic large ribosomal subunit"/>
    <property type="evidence" value="ECO:0007669"/>
    <property type="project" value="TreeGrafter"/>
</dbReference>
<dbReference type="NCBIfam" id="TIGR00731">
    <property type="entry name" value="bL25_bact_ctc"/>
    <property type="match status" value="1"/>
</dbReference>
<evidence type="ECO:0000256" key="3">
    <source>
        <dbReference type="ARBA" id="ARBA00022980"/>
    </source>
</evidence>
<name>A0A399FX83_UNCN2</name>
<dbReference type="InterPro" id="IPR029751">
    <property type="entry name" value="Ribosomal_L25_dom"/>
</dbReference>
<comment type="subunit">
    <text evidence="5">Part of the 50S ribosomal subunit; part of the 5S rRNA/L5/L18/L25 subcomplex. Contacts the 5S rRNA. Binds to the 5S rRNA independently of L5 and L18.</text>
</comment>